<protein>
    <submittedName>
        <fullName evidence="2">GAD-like protein</fullName>
    </submittedName>
</protein>
<comment type="caution">
    <text evidence="2">The sequence shown here is derived from an EMBL/GenBank/DDBJ whole genome shotgun (WGS) entry which is preliminary data.</text>
</comment>
<organism evidence="2 3">
    <name type="scientific">Providencia stuartii ATCC 25827</name>
    <dbReference type="NCBI Taxonomy" id="471874"/>
    <lineage>
        <taxon>Bacteria</taxon>
        <taxon>Pseudomonadati</taxon>
        <taxon>Pseudomonadota</taxon>
        <taxon>Gammaproteobacteria</taxon>
        <taxon>Enterobacterales</taxon>
        <taxon>Morganellaceae</taxon>
        <taxon>Providencia</taxon>
    </lineage>
</organism>
<gene>
    <name evidence="2" type="ORF">PROSTU_00672</name>
</gene>
<reference evidence="3" key="2">
    <citation type="submission" date="2008-04" db="EMBL/GenBank/DDBJ databases">
        <title>Draft genome sequence of Providencia stuartii(ATCC 25827).</title>
        <authorList>
            <person name="Sudarsanam P."/>
            <person name="Ley R."/>
            <person name="Guruge J."/>
            <person name="Turnbaugh P.J."/>
            <person name="Mahowald M."/>
            <person name="Liep D."/>
            <person name="Gordon J."/>
        </authorList>
    </citation>
    <scope>NUCLEOTIDE SEQUENCE [LARGE SCALE GENOMIC DNA]</scope>
    <source>
        <strain evidence="3">ATCC 25827</strain>
    </source>
</reference>
<dbReference type="RefSeq" id="WP_004917240.1">
    <property type="nucleotide sequence ID" value="NZ_DS607662.1"/>
</dbReference>
<dbReference type="EMBL" id="ABJD02000057">
    <property type="protein sequence ID" value="EDU61316.1"/>
    <property type="molecule type" value="Genomic_DNA"/>
</dbReference>
<feature type="domain" description="GAD-related" evidence="1">
    <location>
        <begin position="3"/>
        <end position="62"/>
    </location>
</feature>
<evidence type="ECO:0000259" key="1">
    <source>
        <dbReference type="Pfam" id="PF08887"/>
    </source>
</evidence>
<dbReference type="Proteomes" id="UP000004506">
    <property type="component" value="Unassembled WGS sequence"/>
</dbReference>
<accession>A0AA86YVY9</accession>
<evidence type="ECO:0000313" key="2">
    <source>
        <dbReference type="EMBL" id="EDU61316.1"/>
    </source>
</evidence>
<dbReference type="Pfam" id="PF08887">
    <property type="entry name" value="GAD-like"/>
    <property type="match status" value="1"/>
</dbReference>
<dbReference type="AlphaFoldDB" id="A0AA86YVY9"/>
<proteinExistence type="predicted"/>
<dbReference type="InterPro" id="IPR014983">
    <property type="entry name" value="GAD-rel"/>
</dbReference>
<name>A0AA86YVY9_PROST</name>
<sequence length="64" mass="7651">MNFFEAFIDEFGDATTSRYASVEEIEKWKGKLPELLLNYWRNEGWSSYYNGLFTIVNPEDYEIL</sequence>
<reference evidence="3" key="1">
    <citation type="submission" date="2008-04" db="EMBL/GenBank/DDBJ databases">
        <title>Draft genome sequence of Providencia stuartii (ATCC 25827).</title>
        <authorList>
            <person name="Sudarsanam P."/>
            <person name="Ley R."/>
            <person name="Guruge J."/>
            <person name="Turnbaugh P.J."/>
            <person name="Mahowald M."/>
            <person name="Liep D."/>
            <person name="Gordon J."/>
        </authorList>
    </citation>
    <scope>NUCLEOTIDE SEQUENCE [LARGE SCALE GENOMIC DNA]</scope>
    <source>
        <strain evidence="3">ATCC 25827</strain>
    </source>
</reference>
<reference evidence="2 3" key="3">
    <citation type="submission" date="2008-05" db="EMBL/GenBank/DDBJ databases">
        <authorList>
            <person name="Fulton L."/>
            <person name="Clifton S."/>
            <person name="Fulton B."/>
            <person name="Xu J."/>
            <person name="Minx P."/>
            <person name="Pepin K.H."/>
            <person name="Johnson M."/>
            <person name="Thiruvilangam P."/>
            <person name="Bhonagiri V."/>
            <person name="Nash W.E."/>
            <person name="Mardis E.R."/>
            <person name="Wilson R.K."/>
        </authorList>
    </citation>
    <scope>NUCLEOTIDE SEQUENCE [LARGE SCALE GENOMIC DNA]</scope>
    <source>
        <strain evidence="2 3">ATCC 25827</strain>
    </source>
</reference>
<evidence type="ECO:0000313" key="3">
    <source>
        <dbReference type="Proteomes" id="UP000004506"/>
    </source>
</evidence>